<protein>
    <recommendedName>
        <fullName evidence="4">Zn(2)-C6 fungal-type domain-containing protein</fullName>
    </recommendedName>
</protein>
<feature type="domain" description="Zn(2)-C6 fungal-type" evidence="4">
    <location>
        <begin position="42"/>
        <end position="74"/>
    </location>
</feature>
<dbReference type="Proteomes" id="UP000319257">
    <property type="component" value="Unassembled WGS sequence"/>
</dbReference>
<sequence>MTDHRGHLPIAPNTGDDDDEHTSVSLQDSSKKQTFRRRSRRACLSCRARKVRCDVVVQGIPCGNCKWDDTECVVLNRRRNRYYHGTPAGPEILPKSDASTKAPSPPAQATTEQMATGHTSQFIQSSDGTSPRVFSPRHSPTYETGGPLSIPTIPESPGILNLLSTTHNCMENTFNTASGISSTPASSGWSNEMIFGQVVTGTDSFSIPKENAPSKLPPFIAPFSTQIPAEDLAYLSAKGALKLPENTLQTALLRSYFDYVHPFMPILDLERFLRSVATQEGEHDRTSLLLFQAIMFAGTAHVDMDHLRKAGFRTRRQARKTFFQRTRLLYDFNCEPDRFIIVQSLLLMSLWYETAEDHRNAWHWIDVAISQAFAACLHLEATPTIDPSQAQLRRRVWWACLIRDRLISMAMRRPPRIRDSDISVSMLQESDFSTDLSHVPESWTAICSYANQPARRHHLALLCVAMAQLCRSLRYQVPNHFSIFEEKSIGDAVRGSVGPTELILRENETEVASCHEDLLAWYSKLPSHCRHRPTGSVTDAEDESIAIHCAVLHMVFYTALAGLYHARYVSLMRAGPGRYLFECEMAKIRMQHAAAQISDIAGDLNDAGLDRLLPSAGVTFVVTAAVAHLLIVKQRGSGDRAKALNGYRRCMRALQNLQDMYGAADVARDAMEWAFLDETPSLVGDVSTATPISGTEASPRPRLGSTFSASEPVPDPEYTSMEPRLDTGRAFGELDGEKMQSPSFLLDGSQPEHDEWYGNNTHGFDSLDDAITVP</sequence>
<dbReference type="Pfam" id="PF04082">
    <property type="entry name" value="Fungal_trans"/>
    <property type="match status" value="1"/>
</dbReference>
<dbReference type="InterPro" id="IPR052761">
    <property type="entry name" value="Fungal_Detox/Toxin_TFs"/>
</dbReference>
<dbReference type="SMART" id="SM00066">
    <property type="entry name" value="GAL4"/>
    <property type="match status" value="1"/>
</dbReference>
<dbReference type="InParanoid" id="A0A507B6A0"/>
<dbReference type="GO" id="GO:0000981">
    <property type="term" value="F:DNA-binding transcription factor activity, RNA polymerase II-specific"/>
    <property type="evidence" value="ECO:0007669"/>
    <property type="project" value="InterPro"/>
</dbReference>
<evidence type="ECO:0000256" key="2">
    <source>
        <dbReference type="ARBA" id="ARBA00023242"/>
    </source>
</evidence>
<dbReference type="EMBL" id="SKBQ01000041">
    <property type="protein sequence ID" value="TPX12358.1"/>
    <property type="molecule type" value="Genomic_DNA"/>
</dbReference>
<organism evidence="5 6">
    <name type="scientific">Thyridium curvatum</name>
    <dbReference type="NCBI Taxonomy" id="1093900"/>
    <lineage>
        <taxon>Eukaryota</taxon>
        <taxon>Fungi</taxon>
        <taxon>Dikarya</taxon>
        <taxon>Ascomycota</taxon>
        <taxon>Pezizomycotina</taxon>
        <taxon>Sordariomycetes</taxon>
        <taxon>Sordariomycetidae</taxon>
        <taxon>Thyridiales</taxon>
        <taxon>Thyridiaceae</taxon>
        <taxon>Thyridium</taxon>
    </lineage>
</organism>
<dbReference type="GeneID" id="41974452"/>
<keyword evidence="6" id="KW-1185">Reference proteome</keyword>
<reference evidence="5 6" key="1">
    <citation type="submission" date="2019-06" db="EMBL/GenBank/DDBJ databases">
        <title>Draft genome sequence of the filamentous fungus Phialemoniopsis curvata isolated from diesel fuel.</title>
        <authorList>
            <person name="Varaljay V.A."/>
            <person name="Lyon W.J."/>
            <person name="Crouch A.L."/>
            <person name="Drake C.E."/>
            <person name="Hollomon J.M."/>
            <person name="Nadeau L.J."/>
            <person name="Nunn H.S."/>
            <person name="Stevenson B.S."/>
            <person name="Bojanowski C.L."/>
            <person name="Crookes-Goodson W.J."/>
        </authorList>
    </citation>
    <scope>NUCLEOTIDE SEQUENCE [LARGE SCALE GENOMIC DNA]</scope>
    <source>
        <strain evidence="5 6">D216</strain>
    </source>
</reference>
<feature type="region of interest" description="Disordered" evidence="3">
    <location>
        <begin position="688"/>
        <end position="774"/>
    </location>
</feature>
<gene>
    <name evidence="5" type="ORF">E0L32_007005</name>
</gene>
<dbReference type="Pfam" id="PF00172">
    <property type="entry name" value="Zn_clus"/>
    <property type="match status" value="1"/>
</dbReference>
<dbReference type="FunCoup" id="A0A507B6A0">
    <property type="interactions" value="63"/>
</dbReference>
<dbReference type="GO" id="GO:0003677">
    <property type="term" value="F:DNA binding"/>
    <property type="evidence" value="ECO:0007669"/>
    <property type="project" value="InterPro"/>
</dbReference>
<accession>A0A507B6A0</accession>
<evidence type="ECO:0000256" key="1">
    <source>
        <dbReference type="ARBA" id="ARBA00022723"/>
    </source>
</evidence>
<dbReference type="RefSeq" id="XP_030994069.1">
    <property type="nucleotide sequence ID" value="XM_031141701.1"/>
</dbReference>
<proteinExistence type="predicted"/>
<dbReference type="CDD" id="cd00067">
    <property type="entry name" value="GAL4"/>
    <property type="match status" value="1"/>
</dbReference>
<evidence type="ECO:0000256" key="3">
    <source>
        <dbReference type="SAM" id="MobiDB-lite"/>
    </source>
</evidence>
<dbReference type="SMART" id="SM00906">
    <property type="entry name" value="Fungal_trans"/>
    <property type="match status" value="1"/>
</dbReference>
<comment type="caution">
    <text evidence="5">The sequence shown here is derived from an EMBL/GenBank/DDBJ whole genome shotgun (WGS) entry which is preliminary data.</text>
</comment>
<dbReference type="AlphaFoldDB" id="A0A507B6A0"/>
<feature type="region of interest" description="Disordered" evidence="3">
    <location>
        <begin position="1"/>
        <end position="34"/>
    </location>
</feature>
<keyword evidence="1" id="KW-0479">Metal-binding</keyword>
<keyword evidence="2" id="KW-0539">Nucleus</keyword>
<dbReference type="STRING" id="1093900.A0A507B6A0"/>
<feature type="region of interest" description="Disordered" evidence="3">
    <location>
        <begin position="83"/>
        <end position="134"/>
    </location>
</feature>
<evidence type="ECO:0000313" key="5">
    <source>
        <dbReference type="EMBL" id="TPX12358.1"/>
    </source>
</evidence>
<name>A0A507B6A0_9PEZI</name>
<dbReference type="PANTHER" id="PTHR47425">
    <property type="entry name" value="FARB-RELATED"/>
    <property type="match status" value="1"/>
</dbReference>
<dbReference type="PROSITE" id="PS00463">
    <property type="entry name" value="ZN2_CY6_FUNGAL_1"/>
    <property type="match status" value="1"/>
</dbReference>
<dbReference type="SUPFAM" id="SSF57701">
    <property type="entry name" value="Zn2/Cys6 DNA-binding domain"/>
    <property type="match status" value="1"/>
</dbReference>
<dbReference type="Gene3D" id="4.10.240.10">
    <property type="entry name" value="Zn(2)-C6 fungal-type DNA-binding domain"/>
    <property type="match status" value="1"/>
</dbReference>
<dbReference type="InterPro" id="IPR001138">
    <property type="entry name" value="Zn2Cys6_DnaBD"/>
</dbReference>
<feature type="compositionally biased region" description="Polar residues" evidence="3">
    <location>
        <begin position="97"/>
        <end position="129"/>
    </location>
</feature>
<dbReference type="PROSITE" id="PS50048">
    <property type="entry name" value="ZN2_CY6_FUNGAL_2"/>
    <property type="match status" value="1"/>
</dbReference>
<evidence type="ECO:0000259" key="4">
    <source>
        <dbReference type="PROSITE" id="PS50048"/>
    </source>
</evidence>
<dbReference type="GO" id="GO:0008270">
    <property type="term" value="F:zinc ion binding"/>
    <property type="evidence" value="ECO:0007669"/>
    <property type="project" value="InterPro"/>
</dbReference>
<evidence type="ECO:0000313" key="6">
    <source>
        <dbReference type="Proteomes" id="UP000319257"/>
    </source>
</evidence>
<dbReference type="InterPro" id="IPR007219">
    <property type="entry name" value="XnlR_reg_dom"/>
</dbReference>
<dbReference type="PANTHER" id="PTHR47425:SF2">
    <property type="entry name" value="FARB-RELATED"/>
    <property type="match status" value="1"/>
</dbReference>
<dbReference type="GO" id="GO:0006351">
    <property type="term" value="P:DNA-templated transcription"/>
    <property type="evidence" value="ECO:0007669"/>
    <property type="project" value="InterPro"/>
</dbReference>
<dbReference type="OrthoDB" id="5121955at2759"/>
<dbReference type="CDD" id="cd12148">
    <property type="entry name" value="fungal_TF_MHR"/>
    <property type="match status" value="1"/>
</dbReference>
<dbReference type="InterPro" id="IPR036864">
    <property type="entry name" value="Zn2-C6_fun-type_DNA-bd_sf"/>
</dbReference>